<evidence type="ECO:0000256" key="1">
    <source>
        <dbReference type="SAM" id="MobiDB-lite"/>
    </source>
</evidence>
<feature type="compositionally biased region" description="Basic residues" evidence="1">
    <location>
        <begin position="74"/>
        <end position="87"/>
    </location>
</feature>
<feature type="region of interest" description="Disordered" evidence="1">
    <location>
        <begin position="60"/>
        <end position="87"/>
    </location>
</feature>
<feature type="domain" description="YABBY protein C-terminal" evidence="2">
    <location>
        <begin position="89"/>
        <end position="129"/>
    </location>
</feature>
<reference evidence="3 4" key="1">
    <citation type="submission" date="2016-08" db="EMBL/GenBank/DDBJ databases">
        <authorList>
            <consortium name="Lentinula edodes genome sequencing consortium"/>
            <person name="Sakamoto Y."/>
            <person name="Nakade K."/>
            <person name="Sato S."/>
            <person name="Yoshida Y."/>
            <person name="Miyazaki K."/>
            <person name="Natsume S."/>
            <person name="Konno N."/>
        </authorList>
    </citation>
    <scope>NUCLEOTIDE SEQUENCE [LARGE SCALE GENOMIC DNA]</scope>
    <source>
        <strain evidence="3 4">NBRC 111202</strain>
    </source>
</reference>
<proteinExistence type="predicted"/>
<sequence>MHGKITFNFVVTKALDIMFTRRVCLVEGAELMKWKTPDTLNKRNNILCFYWPSNFLQEMAPRSSTSGTSEKPAKKTRSRGGGGGKKKLTAFNKFMQTEMARLKEDEPDISHQERFKVATANWKHSSQNPNKAS</sequence>
<comment type="caution">
    <text evidence="3">The sequence shown here is derived from an EMBL/GenBank/DDBJ whole genome shotgun (WGS) entry which is preliminary data.</text>
</comment>
<dbReference type="InterPro" id="IPR056775">
    <property type="entry name" value="YABBY_C"/>
</dbReference>
<dbReference type="Pfam" id="PF04690">
    <property type="entry name" value="YABBY"/>
    <property type="match status" value="1"/>
</dbReference>
<accession>A0A1Q3DV83</accession>
<dbReference type="AlphaFoldDB" id="A0A1Q3DV83"/>
<gene>
    <name evidence="3" type="ORF">LENED_000322</name>
</gene>
<feature type="compositionally biased region" description="Polar residues" evidence="1">
    <location>
        <begin position="122"/>
        <end position="133"/>
    </location>
</feature>
<dbReference type="SUPFAM" id="SSF47095">
    <property type="entry name" value="HMG-box"/>
    <property type="match status" value="1"/>
</dbReference>
<evidence type="ECO:0000259" key="2">
    <source>
        <dbReference type="Pfam" id="PF04690"/>
    </source>
</evidence>
<dbReference type="EMBL" id="BDGU01000006">
    <property type="protein sequence ID" value="GAV98906.1"/>
    <property type="molecule type" value="Genomic_DNA"/>
</dbReference>
<organism evidence="3 4">
    <name type="scientific">Lentinula edodes</name>
    <name type="common">Shiitake mushroom</name>
    <name type="synonym">Lentinus edodes</name>
    <dbReference type="NCBI Taxonomy" id="5353"/>
    <lineage>
        <taxon>Eukaryota</taxon>
        <taxon>Fungi</taxon>
        <taxon>Dikarya</taxon>
        <taxon>Basidiomycota</taxon>
        <taxon>Agaricomycotina</taxon>
        <taxon>Agaricomycetes</taxon>
        <taxon>Agaricomycetidae</taxon>
        <taxon>Agaricales</taxon>
        <taxon>Marasmiineae</taxon>
        <taxon>Omphalotaceae</taxon>
        <taxon>Lentinula</taxon>
    </lineage>
</organism>
<dbReference type="Proteomes" id="UP000188533">
    <property type="component" value="Unassembled WGS sequence"/>
</dbReference>
<evidence type="ECO:0000313" key="4">
    <source>
        <dbReference type="Proteomes" id="UP000188533"/>
    </source>
</evidence>
<dbReference type="InterPro" id="IPR036910">
    <property type="entry name" value="HMG_box_dom_sf"/>
</dbReference>
<dbReference type="CDD" id="cd00084">
    <property type="entry name" value="HMG-box_SF"/>
    <property type="match status" value="1"/>
</dbReference>
<protein>
    <recommendedName>
        <fullName evidence="2">YABBY protein C-terminal domain-containing protein</fullName>
    </recommendedName>
</protein>
<keyword evidence="4" id="KW-1185">Reference proteome</keyword>
<dbReference type="Gene3D" id="1.10.30.10">
    <property type="entry name" value="High mobility group box domain"/>
    <property type="match status" value="1"/>
</dbReference>
<evidence type="ECO:0000313" key="3">
    <source>
        <dbReference type="EMBL" id="GAV98906.1"/>
    </source>
</evidence>
<feature type="compositionally biased region" description="Basic and acidic residues" evidence="1">
    <location>
        <begin position="103"/>
        <end position="116"/>
    </location>
</feature>
<reference evidence="3 4" key="2">
    <citation type="submission" date="2017-02" db="EMBL/GenBank/DDBJ databases">
        <title>A genome survey and senescence transcriptome analysis in Lentinula edodes.</title>
        <authorList>
            <person name="Sakamoto Y."/>
            <person name="Nakade K."/>
            <person name="Sato S."/>
            <person name="Yoshida Y."/>
            <person name="Miyazaki K."/>
            <person name="Natsume S."/>
            <person name="Konno N."/>
        </authorList>
    </citation>
    <scope>NUCLEOTIDE SEQUENCE [LARGE SCALE GENOMIC DNA]</scope>
    <source>
        <strain evidence="3 4">NBRC 111202</strain>
    </source>
</reference>
<feature type="region of interest" description="Disordered" evidence="1">
    <location>
        <begin position="103"/>
        <end position="133"/>
    </location>
</feature>
<name>A0A1Q3DV83_LENED</name>